<keyword evidence="2" id="KW-0808">Transferase</keyword>
<dbReference type="PANTHER" id="PTHR43861">
    <property type="entry name" value="TRANS-ACONITATE 2-METHYLTRANSFERASE-RELATED"/>
    <property type="match status" value="1"/>
</dbReference>
<organism evidence="2 3">
    <name type="scientific">Roseomonas mucosa</name>
    <dbReference type="NCBI Taxonomy" id="207340"/>
    <lineage>
        <taxon>Bacteria</taxon>
        <taxon>Pseudomonadati</taxon>
        <taxon>Pseudomonadota</taxon>
        <taxon>Alphaproteobacteria</taxon>
        <taxon>Acetobacterales</taxon>
        <taxon>Roseomonadaceae</taxon>
        <taxon>Roseomonas</taxon>
    </lineage>
</organism>
<dbReference type="GO" id="GO:0008757">
    <property type="term" value="F:S-adenosylmethionine-dependent methyltransferase activity"/>
    <property type="evidence" value="ECO:0007669"/>
    <property type="project" value="InterPro"/>
</dbReference>
<evidence type="ECO:0000313" key="3">
    <source>
        <dbReference type="Proteomes" id="UP000054844"/>
    </source>
</evidence>
<keyword evidence="3" id="KW-1185">Reference proteome</keyword>
<protein>
    <submittedName>
        <fullName evidence="2">SAM-dependent methyltransferase</fullName>
    </submittedName>
</protein>
<dbReference type="Pfam" id="PF08241">
    <property type="entry name" value="Methyltransf_11"/>
    <property type="match status" value="1"/>
</dbReference>
<gene>
    <name evidence="2" type="ORF">APZ41_015600</name>
</gene>
<feature type="domain" description="Methyltransferase type 11" evidence="1">
    <location>
        <begin position="52"/>
        <end position="142"/>
    </location>
</feature>
<evidence type="ECO:0000313" key="2">
    <source>
        <dbReference type="EMBL" id="ONH82247.1"/>
    </source>
</evidence>
<name>A0A1S8D347_9PROT</name>
<dbReference type="Gene3D" id="3.40.50.150">
    <property type="entry name" value="Vaccinia Virus protein VP39"/>
    <property type="match status" value="1"/>
</dbReference>
<dbReference type="SUPFAM" id="SSF53335">
    <property type="entry name" value="S-adenosyl-L-methionine-dependent methyltransferases"/>
    <property type="match status" value="1"/>
</dbReference>
<accession>A0A1S8D347</accession>
<dbReference type="GO" id="GO:0032259">
    <property type="term" value="P:methylation"/>
    <property type="evidence" value="ECO:0007669"/>
    <property type="project" value="UniProtKB-KW"/>
</dbReference>
<dbReference type="OrthoDB" id="9791837at2"/>
<comment type="caution">
    <text evidence="2">The sequence shown here is derived from an EMBL/GenBank/DDBJ whole genome shotgun (WGS) entry which is preliminary data.</text>
</comment>
<dbReference type="EMBL" id="LLWF02000063">
    <property type="protein sequence ID" value="ONH82247.1"/>
    <property type="molecule type" value="Genomic_DNA"/>
</dbReference>
<sequence length="226" mass="24805">MQMTEHSSFLPVAEAYDLWAGTYDTQDNPMVFGASRIVEGLAGEVRGRDVVEFGCGTGRNLARLRAGGAASLTGLDLSAGMLDQARRRGPDFHLLRHDMSQPVALPDASADLALFCLSLEHMADLLAPLREARRLLRPRGEVRIVEIHPFLSLGGTGAHFQAGGREIRMPTVAHGFADYLNGFAALELRLLACREWRPRDFGGALPDRVLKRGPDHPLLVEFRLGR</sequence>
<dbReference type="AlphaFoldDB" id="A0A1S8D347"/>
<dbReference type="CDD" id="cd02440">
    <property type="entry name" value="AdoMet_MTases"/>
    <property type="match status" value="1"/>
</dbReference>
<proteinExistence type="predicted"/>
<dbReference type="STRING" id="207340.APZ41_015600"/>
<dbReference type="PANTHER" id="PTHR43861:SF1">
    <property type="entry name" value="TRANS-ACONITATE 2-METHYLTRANSFERASE"/>
    <property type="match status" value="1"/>
</dbReference>
<keyword evidence="2" id="KW-0489">Methyltransferase</keyword>
<dbReference type="Proteomes" id="UP000054844">
    <property type="component" value="Unassembled WGS sequence"/>
</dbReference>
<dbReference type="InterPro" id="IPR029063">
    <property type="entry name" value="SAM-dependent_MTases_sf"/>
</dbReference>
<dbReference type="InterPro" id="IPR013216">
    <property type="entry name" value="Methyltransf_11"/>
</dbReference>
<reference evidence="2" key="1">
    <citation type="submission" date="2016-12" db="EMBL/GenBank/DDBJ databases">
        <title>Draft genome sequence of Roseomonas mucosa strain AU37, isolated from a peripheral intravenous catheter.</title>
        <authorList>
            <person name="Choudhury M.A."/>
            <person name="Sidjabat H.E."/>
            <person name="Wailan A.M."/>
            <person name="Zhang L."/>
            <person name="Marsh N.M."/>
            <person name="Rickard C.M."/>
            <person name="Davies M."/>
            <person name="Mcmillan D.J."/>
        </authorList>
    </citation>
    <scope>NUCLEOTIDE SEQUENCE [LARGE SCALE GENOMIC DNA]</scope>
    <source>
        <strain evidence="2">AU37</strain>
    </source>
</reference>
<evidence type="ECO:0000259" key="1">
    <source>
        <dbReference type="Pfam" id="PF08241"/>
    </source>
</evidence>